<dbReference type="PANTHER" id="PTHR30302">
    <property type="entry name" value="HYDROGENASE 1 MATURATION PROTEASE"/>
    <property type="match status" value="1"/>
</dbReference>
<comment type="caution">
    <text evidence="1">The sequence shown here is derived from an EMBL/GenBank/DDBJ whole genome shotgun (WGS) entry which is preliminary data.</text>
</comment>
<dbReference type="EMBL" id="WTVQ01000012">
    <property type="protein sequence ID" value="NMG74972.1"/>
    <property type="molecule type" value="Genomic_DNA"/>
</dbReference>
<reference evidence="1 2" key="1">
    <citation type="submission" date="2019-12" db="EMBL/GenBank/DDBJ databases">
        <title>Comparative genomics gives insights into the taxonomy of the Azoarcus-Aromatoleum group and reveals separate origins of nif in the plant-associated Azoarcus and non-plant-associated Aromatoleum sub-groups.</title>
        <authorList>
            <person name="Lafos M."/>
            <person name="Maluk M."/>
            <person name="Batista M."/>
            <person name="Junghare M."/>
            <person name="Carmona M."/>
            <person name="Faoro H."/>
            <person name="Cruz L.M."/>
            <person name="Battistoni F."/>
            <person name="De Souza E."/>
            <person name="Pedrosa F."/>
            <person name="Chen W.-M."/>
            <person name="Poole P.S."/>
            <person name="Dixon R.A."/>
            <person name="James E.K."/>
        </authorList>
    </citation>
    <scope>NUCLEOTIDE SEQUENCE [LARGE SCALE GENOMIC DNA]</scope>
    <source>
        <strain evidence="1 2">22Lin</strain>
    </source>
</reference>
<dbReference type="InterPro" id="IPR000671">
    <property type="entry name" value="Peptidase_A31"/>
</dbReference>
<gene>
    <name evidence="1" type="ORF">GPA25_09405</name>
</gene>
<dbReference type="GO" id="GO:0006508">
    <property type="term" value="P:proteolysis"/>
    <property type="evidence" value="ECO:0007669"/>
    <property type="project" value="UniProtKB-KW"/>
</dbReference>
<keyword evidence="2" id="KW-1185">Reference proteome</keyword>
<dbReference type="NCBIfam" id="TIGR00072">
    <property type="entry name" value="hydrog_prot"/>
    <property type="match status" value="1"/>
</dbReference>
<dbReference type="PANTHER" id="PTHR30302:SF5">
    <property type="entry name" value="SLR1876 PROTEIN"/>
    <property type="match status" value="1"/>
</dbReference>
<protein>
    <submittedName>
        <fullName evidence="1">Hydrogenase maturation protease</fullName>
    </submittedName>
</protein>
<evidence type="ECO:0000313" key="2">
    <source>
        <dbReference type="Proteomes" id="UP000648984"/>
    </source>
</evidence>
<evidence type="ECO:0000313" key="1">
    <source>
        <dbReference type="EMBL" id="NMG74972.1"/>
    </source>
</evidence>
<accession>A0ABX1QC47</accession>
<dbReference type="Proteomes" id="UP000648984">
    <property type="component" value="Unassembled WGS sequence"/>
</dbReference>
<keyword evidence="1" id="KW-0378">Hydrolase</keyword>
<organism evidence="1 2">
    <name type="scientific">Aromatoleum diolicum</name>
    <dbReference type="NCBI Taxonomy" id="75796"/>
    <lineage>
        <taxon>Bacteria</taxon>
        <taxon>Pseudomonadati</taxon>
        <taxon>Pseudomonadota</taxon>
        <taxon>Betaproteobacteria</taxon>
        <taxon>Rhodocyclales</taxon>
        <taxon>Rhodocyclaceae</taxon>
        <taxon>Aromatoleum</taxon>
    </lineage>
</organism>
<dbReference type="GO" id="GO:0008233">
    <property type="term" value="F:peptidase activity"/>
    <property type="evidence" value="ECO:0007669"/>
    <property type="project" value="UniProtKB-KW"/>
</dbReference>
<proteinExistence type="predicted"/>
<name>A0ABX1QC47_9RHOO</name>
<dbReference type="Gene3D" id="3.40.50.1450">
    <property type="entry name" value="HybD-like"/>
    <property type="match status" value="1"/>
</dbReference>
<sequence>MTEMPRVVVFAVGNESRGDDGVGPGLLRLLEPALPAGGRAVLDFQLQVEHALELGDADLALFVDASCGLEAPFAFYEIGPEAAASSFTHALSPSAVLAVFRRIEQLAPPPAFVLGIRASRFELGQGLSPGAAADLDCALEFARELMAVPDPVAWRVHVGDRPGIA</sequence>
<keyword evidence="1" id="KW-0645">Protease</keyword>
<dbReference type="SUPFAM" id="SSF53163">
    <property type="entry name" value="HybD-like"/>
    <property type="match status" value="1"/>
</dbReference>
<dbReference type="InterPro" id="IPR023430">
    <property type="entry name" value="Pept_HybD-like_dom_sf"/>
</dbReference>